<keyword evidence="17" id="KW-1185">Reference proteome</keyword>
<keyword evidence="5" id="KW-0679">Respiratory chain</keyword>
<dbReference type="Pfam" id="PF02320">
    <property type="entry name" value="UCR_hinge"/>
    <property type="match status" value="1"/>
</dbReference>
<dbReference type="PANTHER" id="PTHR31623:SF116">
    <property type="entry name" value="ACETYL-COA-BENZYLALCOHOL ACETYLTRANSFERASE-LIKE"/>
    <property type="match status" value="1"/>
</dbReference>
<protein>
    <recommendedName>
        <fullName evidence="14">Complex III subunit VI</fullName>
    </recommendedName>
    <alternativeName>
        <fullName evidence="13">Mitochondrial hinge protein</fullName>
    </alternativeName>
</protein>
<dbReference type="InParanoid" id="A0A7J7CH52"/>
<proteinExistence type="inferred from homology"/>
<dbReference type="Gene3D" id="1.10.287.20">
    <property type="entry name" value="Ubiquinol-cytochrome C reductase hinge domain"/>
    <property type="match status" value="1"/>
</dbReference>
<evidence type="ECO:0000256" key="14">
    <source>
        <dbReference type="ARBA" id="ARBA00076110"/>
    </source>
</evidence>
<comment type="caution">
    <text evidence="16">The sequence shown here is derived from an EMBL/GenBank/DDBJ whole genome shotgun (WGS) entry which is preliminary data.</text>
</comment>
<evidence type="ECO:0000256" key="11">
    <source>
        <dbReference type="ARBA" id="ARBA00023157"/>
    </source>
</evidence>
<evidence type="ECO:0000256" key="7">
    <source>
        <dbReference type="ARBA" id="ARBA00022792"/>
    </source>
</evidence>
<evidence type="ECO:0000256" key="5">
    <source>
        <dbReference type="ARBA" id="ARBA00022660"/>
    </source>
</evidence>
<name>A0A7J7CH52_TRIWF</name>
<keyword evidence="10" id="KW-0472">Membrane</keyword>
<dbReference type="Proteomes" id="UP000593562">
    <property type="component" value="Unassembled WGS sequence"/>
</dbReference>
<dbReference type="PANTHER" id="PTHR31623">
    <property type="entry name" value="F21J9.9"/>
    <property type="match status" value="1"/>
</dbReference>
<evidence type="ECO:0000259" key="15">
    <source>
        <dbReference type="Pfam" id="PF02320"/>
    </source>
</evidence>
<comment type="similarity">
    <text evidence="3">Belongs to the plant acyltransferase family.</text>
</comment>
<dbReference type="InterPro" id="IPR023184">
    <property type="entry name" value="Ubol_cytC_Rdtase_hinge_dom"/>
</dbReference>
<dbReference type="Pfam" id="PF02458">
    <property type="entry name" value="Transferase"/>
    <property type="match status" value="1"/>
</dbReference>
<feature type="domain" description="Ubiquinol-cytochrome C reductase hinge" evidence="15">
    <location>
        <begin position="388"/>
        <end position="445"/>
    </location>
</feature>
<dbReference type="Gene3D" id="3.30.559.10">
    <property type="entry name" value="Chloramphenicol acetyltransferase-like domain"/>
    <property type="match status" value="2"/>
</dbReference>
<evidence type="ECO:0000256" key="10">
    <source>
        <dbReference type="ARBA" id="ARBA00023136"/>
    </source>
</evidence>
<evidence type="ECO:0000256" key="3">
    <source>
        <dbReference type="ARBA" id="ARBA00009861"/>
    </source>
</evidence>
<evidence type="ECO:0000256" key="6">
    <source>
        <dbReference type="ARBA" id="ARBA00022679"/>
    </source>
</evidence>
<evidence type="ECO:0000256" key="9">
    <source>
        <dbReference type="ARBA" id="ARBA00023128"/>
    </source>
</evidence>
<evidence type="ECO:0000313" key="16">
    <source>
        <dbReference type="EMBL" id="KAF5733359.1"/>
    </source>
</evidence>
<dbReference type="SUPFAM" id="SSF81531">
    <property type="entry name" value="Non-heme 11 kDa protein of cytochrome bc1 complex (Ubiquinol-cytochrome c reductase)"/>
    <property type="match status" value="1"/>
</dbReference>
<accession>A0A7J7CH52</accession>
<evidence type="ECO:0000256" key="13">
    <source>
        <dbReference type="ARBA" id="ARBA00044364"/>
    </source>
</evidence>
<keyword evidence="9" id="KW-0496">Mitochondrion</keyword>
<dbReference type="EMBL" id="JAAARO010000017">
    <property type="protein sequence ID" value="KAF5733359.1"/>
    <property type="molecule type" value="Genomic_DNA"/>
</dbReference>
<dbReference type="GO" id="GO:0005743">
    <property type="term" value="C:mitochondrial inner membrane"/>
    <property type="evidence" value="ECO:0007669"/>
    <property type="project" value="UniProtKB-SubCell"/>
</dbReference>
<evidence type="ECO:0000256" key="4">
    <source>
        <dbReference type="ARBA" id="ARBA00022448"/>
    </source>
</evidence>
<dbReference type="InterPro" id="IPR023213">
    <property type="entry name" value="CAT-like_dom_sf"/>
</dbReference>
<sequence>MEVQIISQKLIKPSTPTPSHLRNMELSFIDRIAPQAYSHVIFYYPVQRSLTIHDGNERCNKLEKSLSEILTHHYPLAGRYLAENHMVECNDEGAEYVELKVRGELSQLLMEEPSDAELSTCFIPYGDEISTDILIPLKVRVHKFDCGGLVIAICISHSIADGGGILSFMNGWATACREGLRQVNFPNFNLGSLFPARATEFSTPVPEFNRLKLITKRFVFSGDSISKLKAKAMPKSGDVKRQPSKVKVVKSLIWKVLIGMSQMQHGKNRNSLMIFPVNLRGKTVLIPENSCGNAYKLAVARFTPEENEPDLDVLVSLLDDLLLKDAAQNAALENGDELFSTVTNHMKEVNEEVCLQAAFALVVRLVPECNVSICLVLICLADEEPVNPKKYHEEACKPKCVKPLLEYQGCVKRIQGDESGNKHCTGQYFDYWSCRQMCCTEAIFKTEVTGQ</sequence>
<keyword evidence="11" id="KW-1015">Disulfide bond</keyword>
<dbReference type="GO" id="GO:0016746">
    <property type="term" value="F:acyltransferase activity"/>
    <property type="evidence" value="ECO:0007669"/>
    <property type="project" value="UniProtKB-KW"/>
</dbReference>
<evidence type="ECO:0000256" key="1">
    <source>
        <dbReference type="ARBA" id="ARBA00004137"/>
    </source>
</evidence>
<evidence type="ECO:0000256" key="2">
    <source>
        <dbReference type="ARBA" id="ARBA00006498"/>
    </source>
</evidence>
<keyword evidence="4" id="KW-0813">Transport</keyword>
<evidence type="ECO:0000256" key="12">
    <source>
        <dbReference type="ARBA" id="ARBA00023315"/>
    </source>
</evidence>
<gene>
    <name evidence="16" type="ORF">HS088_TW17G00901</name>
</gene>
<reference evidence="16 17" key="1">
    <citation type="journal article" date="2020" name="Nat. Commun.">
        <title>Genome of Tripterygium wilfordii and identification of cytochrome P450 involved in triptolide biosynthesis.</title>
        <authorList>
            <person name="Tu L."/>
            <person name="Su P."/>
            <person name="Zhang Z."/>
            <person name="Gao L."/>
            <person name="Wang J."/>
            <person name="Hu T."/>
            <person name="Zhou J."/>
            <person name="Zhang Y."/>
            <person name="Zhao Y."/>
            <person name="Liu Y."/>
            <person name="Song Y."/>
            <person name="Tong Y."/>
            <person name="Lu Y."/>
            <person name="Yang J."/>
            <person name="Xu C."/>
            <person name="Jia M."/>
            <person name="Peters R.J."/>
            <person name="Huang L."/>
            <person name="Gao W."/>
        </authorList>
    </citation>
    <scope>NUCLEOTIDE SEQUENCE [LARGE SCALE GENOMIC DNA]</scope>
    <source>
        <strain evidence="17">cv. XIE 37</strain>
        <tissue evidence="16">Leaf</tissue>
    </source>
</reference>
<dbReference type="InterPro" id="IPR036811">
    <property type="entry name" value="Ubol_cytC_Rdtase_hinge_dom_sf"/>
</dbReference>
<organism evidence="16 17">
    <name type="scientific">Tripterygium wilfordii</name>
    <name type="common">Thunder God vine</name>
    <dbReference type="NCBI Taxonomy" id="458696"/>
    <lineage>
        <taxon>Eukaryota</taxon>
        <taxon>Viridiplantae</taxon>
        <taxon>Streptophyta</taxon>
        <taxon>Embryophyta</taxon>
        <taxon>Tracheophyta</taxon>
        <taxon>Spermatophyta</taxon>
        <taxon>Magnoliopsida</taxon>
        <taxon>eudicotyledons</taxon>
        <taxon>Gunneridae</taxon>
        <taxon>Pentapetalae</taxon>
        <taxon>rosids</taxon>
        <taxon>fabids</taxon>
        <taxon>Celastrales</taxon>
        <taxon>Celastraceae</taxon>
        <taxon>Tripterygium</taxon>
    </lineage>
</organism>
<keyword evidence="7" id="KW-0999">Mitochondrion inner membrane</keyword>
<dbReference type="AlphaFoldDB" id="A0A7J7CH52"/>
<dbReference type="FunFam" id="1.10.287.20:FF:000001">
    <property type="entry name" value="Cytochrome b-c1 complex subunit 6"/>
    <property type="match status" value="1"/>
</dbReference>
<keyword evidence="8" id="KW-0249">Electron transport</keyword>
<comment type="subcellular location">
    <subcellularLocation>
        <location evidence="1">Mitochondrion inner membrane</location>
        <topology evidence="1">Peripheral membrane protein</topology>
        <orientation evidence="1">Intermembrane side</orientation>
    </subcellularLocation>
</comment>
<keyword evidence="12" id="KW-0012">Acyltransferase</keyword>
<evidence type="ECO:0000313" key="17">
    <source>
        <dbReference type="Proteomes" id="UP000593562"/>
    </source>
</evidence>
<keyword evidence="6" id="KW-0808">Transferase</keyword>
<evidence type="ECO:0000256" key="8">
    <source>
        <dbReference type="ARBA" id="ARBA00022982"/>
    </source>
</evidence>
<comment type="similarity">
    <text evidence="2">Belongs to the UQCRH/QCR6 family.</text>
</comment>